<feature type="transmembrane region" description="Helical" evidence="1">
    <location>
        <begin position="142"/>
        <end position="162"/>
    </location>
</feature>
<feature type="transmembrane region" description="Helical" evidence="1">
    <location>
        <begin position="79"/>
        <end position="105"/>
    </location>
</feature>
<dbReference type="EMBL" id="CP006577">
    <property type="protein sequence ID" value="AIG99120.1"/>
    <property type="molecule type" value="Genomic_DNA"/>
</dbReference>
<sequence length="286" mass="32255">MLIALLLISYQLIKHGYRAADIKNLYTILEGEELRRQKDLSAKLRWGIVDEILWTIIVANGAILFTAHYVLIGLKILDLIAIFVVMLSGVMLYAPLAFLFLYPVVRAFEKNFPPSNPQFLLSHGLICTVSSLIVYEKLEQLWWDPLLVGFFWIAAGFVSFFTNRRFEVLVFLLLIAPLALLSVKCPGAILPILLAKSECSLRIQATFLVKLAVLIFASLAAVALVLQVFGYKSLRELSEKRKAAIKQGKYNPLRDPIIWIAWIMLTSLGLLIASFMERGEISPNML</sequence>
<dbReference type="Proteomes" id="UP000028501">
    <property type="component" value="Chromosome"/>
</dbReference>
<feature type="transmembrane region" description="Helical" evidence="1">
    <location>
        <begin position="168"/>
        <end position="195"/>
    </location>
</feature>
<dbReference type="HOGENOM" id="CLU_971815_0_0_2"/>
<dbReference type="RefSeq" id="WP_010879624.1">
    <property type="nucleotide sequence ID" value="NZ_CP006577.1"/>
</dbReference>
<evidence type="ECO:0000313" key="3">
    <source>
        <dbReference type="Proteomes" id="UP000028501"/>
    </source>
</evidence>
<feature type="transmembrane region" description="Helical" evidence="1">
    <location>
        <begin position="52"/>
        <end position="72"/>
    </location>
</feature>
<gene>
    <name evidence="2" type="ORF">AFULGI_00024030</name>
</gene>
<dbReference type="KEGG" id="afg:AFULGI_00024030"/>
<proteinExistence type="predicted"/>
<reference evidence="2 3" key="1">
    <citation type="submission" date="2013-07" db="EMBL/GenBank/DDBJ databases">
        <title>Genome of Archaeoglobus fulgidus.</title>
        <authorList>
            <person name="Fiebig A."/>
            <person name="Birkeland N.-K."/>
        </authorList>
    </citation>
    <scope>NUCLEOTIDE SEQUENCE [LARGE SCALE GENOMIC DNA]</scope>
    <source>
        <strain evidence="2 3">DSM 8774</strain>
    </source>
</reference>
<feature type="transmembrane region" description="Helical" evidence="1">
    <location>
        <begin position="207"/>
        <end position="229"/>
    </location>
</feature>
<keyword evidence="1" id="KW-0472">Membrane</keyword>
<dbReference type="AlphaFoldDB" id="A0A075WFG9"/>
<evidence type="ECO:0000256" key="1">
    <source>
        <dbReference type="SAM" id="Phobius"/>
    </source>
</evidence>
<protein>
    <submittedName>
        <fullName evidence="2">Uncharacterized protein</fullName>
    </submittedName>
</protein>
<keyword evidence="1" id="KW-1133">Transmembrane helix</keyword>
<name>A0A075WFG9_ARCFL</name>
<organism evidence="2 3">
    <name type="scientific">Archaeoglobus fulgidus DSM 8774</name>
    <dbReference type="NCBI Taxonomy" id="1344584"/>
    <lineage>
        <taxon>Archaea</taxon>
        <taxon>Methanobacteriati</taxon>
        <taxon>Methanobacteriota</taxon>
        <taxon>Archaeoglobi</taxon>
        <taxon>Archaeoglobales</taxon>
        <taxon>Archaeoglobaceae</taxon>
        <taxon>Archaeoglobus</taxon>
    </lineage>
</organism>
<evidence type="ECO:0000313" key="2">
    <source>
        <dbReference type="EMBL" id="AIG99120.1"/>
    </source>
</evidence>
<dbReference type="GeneID" id="24795881"/>
<accession>A0A075WFG9</accession>
<dbReference type="SMR" id="A0A075WFG9"/>
<feature type="transmembrane region" description="Helical" evidence="1">
    <location>
        <begin position="257"/>
        <end position="276"/>
    </location>
</feature>
<keyword evidence="1" id="KW-0812">Transmembrane</keyword>